<keyword evidence="1" id="KW-0732">Signal</keyword>
<sequence length="77" mass="8516">MKSAFKIIACGLLLNTAASLQAEDSVVYETTGNDNDHPFATLYKTPNQTETGKSAFSGQHLKEIKRKTERLENSKVK</sequence>
<dbReference type="EMBL" id="CP026378">
    <property type="protein sequence ID" value="AUY23482.1"/>
    <property type="molecule type" value="Genomic_DNA"/>
</dbReference>
<protein>
    <submittedName>
        <fullName evidence="2">Uncharacterized protein</fullName>
    </submittedName>
</protein>
<dbReference type="Proteomes" id="UP000237673">
    <property type="component" value="Chromosome"/>
</dbReference>
<evidence type="ECO:0000313" key="2">
    <source>
        <dbReference type="EMBL" id="AUY23482.1"/>
    </source>
</evidence>
<evidence type="ECO:0000313" key="3">
    <source>
        <dbReference type="Proteomes" id="UP000237673"/>
    </source>
</evidence>
<evidence type="ECO:0000256" key="1">
    <source>
        <dbReference type="SAM" id="SignalP"/>
    </source>
</evidence>
<feature type="chain" id="PRO_5047398110" evidence="1">
    <location>
        <begin position="23"/>
        <end position="77"/>
    </location>
</feature>
<accession>A0ABM6RVY6</accession>
<dbReference type="RefSeq" id="WP_038629287.1">
    <property type="nucleotide sequence ID" value="NZ_CAXONQ010000023.1"/>
</dbReference>
<gene>
    <name evidence="2" type="ORF">C2E16_00210</name>
</gene>
<reference evidence="2 3" key="1">
    <citation type="submission" date="2018-01" db="EMBL/GenBank/DDBJ databases">
        <title>Complete and assembled Genome of Pantoea calida DSM22759T.</title>
        <authorList>
            <person name="Stevens M.J.A."/>
            <person name="Zurfluh K."/>
            <person name="Stephan R."/>
        </authorList>
    </citation>
    <scope>NUCLEOTIDE SEQUENCE [LARGE SCALE GENOMIC DNA]</scope>
    <source>
        <strain evidence="2 3">DSM 22759</strain>
    </source>
</reference>
<dbReference type="GeneID" id="84631408"/>
<proteinExistence type="predicted"/>
<feature type="signal peptide" evidence="1">
    <location>
        <begin position="1"/>
        <end position="22"/>
    </location>
</feature>
<keyword evidence="3" id="KW-1185">Reference proteome</keyword>
<organism evidence="2 3">
    <name type="scientific">Mixta calida</name>
    <dbReference type="NCBI Taxonomy" id="665913"/>
    <lineage>
        <taxon>Bacteria</taxon>
        <taxon>Pseudomonadati</taxon>
        <taxon>Pseudomonadota</taxon>
        <taxon>Gammaproteobacteria</taxon>
        <taxon>Enterobacterales</taxon>
        <taxon>Erwiniaceae</taxon>
        <taxon>Mixta</taxon>
    </lineage>
</organism>
<name>A0ABM6RVY6_9GAMM</name>